<evidence type="ECO:0000256" key="5">
    <source>
        <dbReference type="SAM" id="Phobius"/>
    </source>
</evidence>
<evidence type="ECO:0000313" key="7">
    <source>
        <dbReference type="EMBL" id="KJJ85410.1"/>
    </source>
</evidence>
<comment type="caution">
    <text evidence="7">The sequence shown here is derived from an EMBL/GenBank/DDBJ whole genome shotgun (WGS) entry which is preliminary data.</text>
</comment>
<dbReference type="PANTHER" id="PTHR37422">
    <property type="entry name" value="TEICHURONIC ACID BIOSYNTHESIS PROTEIN TUAE"/>
    <property type="match status" value="1"/>
</dbReference>
<feature type="transmembrane region" description="Helical" evidence="5">
    <location>
        <begin position="98"/>
        <end position="119"/>
    </location>
</feature>
<dbReference type="AlphaFoldDB" id="A0A0F0CVF4"/>
<reference evidence="7 8" key="1">
    <citation type="submission" date="2015-02" db="EMBL/GenBank/DDBJ databases">
        <title>Single-cell genomics of uncultivated deep-branching MTB reveals a conserved set of magnetosome genes.</title>
        <authorList>
            <person name="Kolinko S."/>
            <person name="Richter M."/>
            <person name="Glockner F.O."/>
            <person name="Brachmann A."/>
            <person name="Schuler D."/>
        </authorList>
    </citation>
    <scope>NUCLEOTIDE SEQUENCE [LARGE SCALE GENOMIC DNA]</scope>
    <source>
        <strain evidence="7">SKK-01</strain>
    </source>
</reference>
<keyword evidence="3 5" id="KW-1133">Transmembrane helix</keyword>
<evidence type="ECO:0000256" key="2">
    <source>
        <dbReference type="ARBA" id="ARBA00022692"/>
    </source>
</evidence>
<dbReference type="PANTHER" id="PTHR37422:SF13">
    <property type="entry name" value="LIPOPOLYSACCHARIDE BIOSYNTHESIS PROTEIN PA4999-RELATED"/>
    <property type="match status" value="1"/>
</dbReference>
<feature type="transmembrane region" description="Helical" evidence="5">
    <location>
        <begin position="193"/>
        <end position="213"/>
    </location>
</feature>
<feature type="transmembrane region" description="Helical" evidence="5">
    <location>
        <begin position="267"/>
        <end position="292"/>
    </location>
</feature>
<sequence length="484" mass="55869">MGIMSRRIASTVKKILKHMKTIAEFIKNFFTVYKEELRLFLFVIIILKVGRRWQDSVWGIVFFLFVFFVLIQMPLKYKLYMLIFLIPWAESRQLPGKMLGVTGFNIINSLFLMIGATLFYEKRKLFSPSIFNNWILLYIILIAVSAYRGTEAIPAFGGYYNLFTYILNALIKPIEIILAGIMVFYVLKSPNQHLQFLRIIKFAGAILVLYILVRGGRSIDGIWRLARTISIHKNALSFICLTLLSMNLATMNFGTNTEKIVNRFLNILYILGIMFTFSRQGYLSCLAILAIFSFRKGPVLTLLFFIGISLFWIYFMPIEVKKRIYTGTAEGEKLGVHEHLTGDVTAGRKEAWAACMPVIEEHLLFGQGLYAYVKSIGADRPELPHHPHNAYLQTLLDNGVAGSILFVSFFVMLIKKSWRLYKKSRSKFASAYGYGFAVTIVIFLFQGYTGFRFYPYEESYFVWFYLGGLMWVEKNQAYLIKQGM</sequence>
<feature type="domain" description="O-antigen ligase-related" evidence="6">
    <location>
        <begin position="266"/>
        <end position="407"/>
    </location>
</feature>
<evidence type="ECO:0000259" key="6">
    <source>
        <dbReference type="Pfam" id="PF04932"/>
    </source>
</evidence>
<feature type="transmembrane region" description="Helical" evidence="5">
    <location>
        <begin position="60"/>
        <end position="86"/>
    </location>
</feature>
<evidence type="ECO:0000256" key="3">
    <source>
        <dbReference type="ARBA" id="ARBA00022989"/>
    </source>
</evidence>
<gene>
    <name evidence="7" type="ORF">OMAG_000735</name>
</gene>
<dbReference type="GO" id="GO:0016020">
    <property type="term" value="C:membrane"/>
    <property type="evidence" value="ECO:0007669"/>
    <property type="project" value="UniProtKB-SubCell"/>
</dbReference>
<feature type="transmembrane region" description="Helical" evidence="5">
    <location>
        <begin position="434"/>
        <end position="454"/>
    </location>
</feature>
<dbReference type="InterPro" id="IPR051533">
    <property type="entry name" value="WaaL-like"/>
</dbReference>
<feature type="transmembrane region" description="Helical" evidence="5">
    <location>
        <begin position="131"/>
        <end position="150"/>
    </location>
</feature>
<keyword evidence="7" id="KW-0436">Ligase</keyword>
<dbReference type="InterPro" id="IPR007016">
    <property type="entry name" value="O-antigen_ligase-rel_domated"/>
</dbReference>
<keyword evidence="2 5" id="KW-0812">Transmembrane</keyword>
<evidence type="ECO:0000313" key="8">
    <source>
        <dbReference type="Proteomes" id="UP000033428"/>
    </source>
</evidence>
<keyword evidence="4 5" id="KW-0472">Membrane</keyword>
<name>A0A0F0CVF4_9BACT</name>
<feature type="transmembrane region" description="Helical" evidence="5">
    <location>
        <begin position="390"/>
        <end position="414"/>
    </location>
</feature>
<protein>
    <submittedName>
        <fullName evidence="7">O-antigen ligase-related protein</fullName>
    </submittedName>
</protein>
<feature type="transmembrane region" description="Helical" evidence="5">
    <location>
        <begin position="299"/>
        <end position="315"/>
    </location>
</feature>
<evidence type="ECO:0000256" key="4">
    <source>
        <dbReference type="ARBA" id="ARBA00023136"/>
    </source>
</evidence>
<feature type="transmembrane region" description="Helical" evidence="5">
    <location>
        <begin position="234"/>
        <end position="255"/>
    </location>
</feature>
<dbReference type="Pfam" id="PF04932">
    <property type="entry name" value="Wzy_C"/>
    <property type="match status" value="1"/>
</dbReference>
<comment type="subcellular location">
    <subcellularLocation>
        <location evidence="1">Membrane</location>
        <topology evidence="1">Multi-pass membrane protein</topology>
    </subcellularLocation>
</comment>
<proteinExistence type="predicted"/>
<evidence type="ECO:0000256" key="1">
    <source>
        <dbReference type="ARBA" id="ARBA00004141"/>
    </source>
</evidence>
<dbReference type="EMBL" id="JYNY01000164">
    <property type="protein sequence ID" value="KJJ85410.1"/>
    <property type="molecule type" value="Genomic_DNA"/>
</dbReference>
<feature type="transmembrane region" description="Helical" evidence="5">
    <location>
        <begin position="162"/>
        <end position="187"/>
    </location>
</feature>
<dbReference type="GO" id="GO:0016874">
    <property type="term" value="F:ligase activity"/>
    <property type="evidence" value="ECO:0007669"/>
    <property type="project" value="UniProtKB-KW"/>
</dbReference>
<organism evidence="7 8">
    <name type="scientific">Candidatus Omnitrophus magneticus</name>
    <dbReference type="NCBI Taxonomy" id="1609969"/>
    <lineage>
        <taxon>Bacteria</taxon>
        <taxon>Pseudomonadati</taxon>
        <taxon>Candidatus Omnitrophota</taxon>
        <taxon>Candidatus Omnitrophus</taxon>
    </lineage>
</organism>
<dbReference type="Proteomes" id="UP000033428">
    <property type="component" value="Unassembled WGS sequence"/>
</dbReference>
<accession>A0A0F0CVF4</accession>
<keyword evidence="8" id="KW-1185">Reference proteome</keyword>